<dbReference type="InterPro" id="IPR040632">
    <property type="entry name" value="Sulfotransfer_4"/>
</dbReference>
<dbReference type="PANTHER" id="PTHR36978">
    <property type="entry name" value="P-LOOP CONTAINING NUCLEOTIDE TRIPHOSPHATE HYDROLASE"/>
    <property type="match status" value="1"/>
</dbReference>
<evidence type="ECO:0000313" key="3">
    <source>
        <dbReference type="EMBL" id="CAE0462153.1"/>
    </source>
</evidence>
<accession>A0A7S3V7L7</accession>
<feature type="signal peptide" evidence="2">
    <location>
        <begin position="1"/>
        <end position="23"/>
    </location>
</feature>
<dbReference type="InterPro" id="IPR027417">
    <property type="entry name" value="P-loop_NTPase"/>
</dbReference>
<proteinExistence type="predicted"/>
<reference evidence="3" key="1">
    <citation type="submission" date="2021-01" db="EMBL/GenBank/DDBJ databases">
        <authorList>
            <person name="Corre E."/>
            <person name="Pelletier E."/>
            <person name="Niang G."/>
            <person name="Scheremetjew M."/>
            <person name="Finn R."/>
            <person name="Kale V."/>
            <person name="Holt S."/>
            <person name="Cochrane G."/>
            <person name="Meng A."/>
            <person name="Brown T."/>
            <person name="Cohen L."/>
        </authorList>
    </citation>
    <scope>NUCLEOTIDE SEQUENCE</scope>
    <source>
        <strain evidence="3">MM31A-1</strain>
    </source>
</reference>
<gene>
    <name evidence="3" type="ORF">CDEB00056_LOCUS6994</name>
</gene>
<protein>
    <recommendedName>
        <fullName evidence="4">Sulfotransferase domain-containing protein</fullName>
    </recommendedName>
</protein>
<dbReference type="PANTHER" id="PTHR36978:SF4">
    <property type="entry name" value="P-LOOP CONTAINING NUCLEOSIDE TRIPHOSPHATE HYDROLASE PROTEIN"/>
    <property type="match status" value="1"/>
</dbReference>
<feature type="transmembrane region" description="Helical" evidence="1">
    <location>
        <begin position="298"/>
        <end position="318"/>
    </location>
</feature>
<keyword evidence="1" id="KW-0812">Transmembrane</keyword>
<dbReference type="SUPFAM" id="SSF52540">
    <property type="entry name" value="P-loop containing nucleoside triphosphate hydrolases"/>
    <property type="match status" value="1"/>
</dbReference>
<sequence length="336" mass="37703">MFRSPIIAASMVAFLALYSTVSARPTNLQEQNIGYSQSFLQGTYVGFETLLALAGFYEETEVKQGMAEDGELVIDAADEEDQTEIKIVGLGLGRTGTTSLAMALEILGYTVVHDDEQTELTDLFDAEEEEVIDIDELHEILGLRGYNATLKTAGYNWVADNPDVKAILTVRDNPDKYVDSWLVAAPFIEILRQKPFCWLNTVEALLPSFEAEFMYETTGGKPEDFLNREALRQNYEQYVSKVQEAIPSSRLLTFNVKQGWGPLCEYLGQPVPKGIAFPHVHTRAKLEGEMFFLRVITWIWPLAVLAIVIPLLCIFMALKRKFSKSDTIPKAAQKID</sequence>
<evidence type="ECO:0008006" key="4">
    <source>
        <dbReference type="Google" id="ProtNLM"/>
    </source>
</evidence>
<dbReference type="Pfam" id="PF17784">
    <property type="entry name" value="Sulfotransfer_4"/>
    <property type="match status" value="1"/>
</dbReference>
<dbReference type="EMBL" id="HBIO01009119">
    <property type="protein sequence ID" value="CAE0462153.1"/>
    <property type="molecule type" value="Transcribed_RNA"/>
</dbReference>
<keyword evidence="2" id="KW-0732">Signal</keyword>
<dbReference type="AlphaFoldDB" id="A0A7S3V7L7"/>
<dbReference type="Gene3D" id="3.40.50.300">
    <property type="entry name" value="P-loop containing nucleotide triphosphate hydrolases"/>
    <property type="match status" value="1"/>
</dbReference>
<evidence type="ECO:0000256" key="1">
    <source>
        <dbReference type="SAM" id="Phobius"/>
    </source>
</evidence>
<keyword evidence="1" id="KW-0472">Membrane</keyword>
<feature type="chain" id="PRO_5031493242" description="Sulfotransferase domain-containing protein" evidence="2">
    <location>
        <begin position="24"/>
        <end position="336"/>
    </location>
</feature>
<evidence type="ECO:0000256" key="2">
    <source>
        <dbReference type="SAM" id="SignalP"/>
    </source>
</evidence>
<keyword evidence="1" id="KW-1133">Transmembrane helix</keyword>
<organism evidence="3">
    <name type="scientific">Chaetoceros debilis</name>
    <dbReference type="NCBI Taxonomy" id="122233"/>
    <lineage>
        <taxon>Eukaryota</taxon>
        <taxon>Sar</taxon>
        <taxon>Stramenopiles</taxon>
        <taxon>Ochrophyta</taxon>
        <taxon>Bacillariophyta</taxon>
        <taxon>Coscinodiscophyceae</taxon>
        <taxon>Chaetocerotophycidae</taxon>
        <taxon>Chaetocerotales</taxon>
        <taxon>Chaetocerotaceae</taxon>
        <taxon>Chaetoceros</taxon>
    </lineage>
</organism>
<name>A0A7S3V7L7_9STRA</name>